<dbReference type="SMART" id="SM00184">
    <property type="entry name" value="RING"/>
    <property type="match status" value="1"/>
</dbReference>
<proteinExistence type="predicted"/>
<evidence type="ECO:0000259" key="7">
    <source>
        <dbReference type="PROSITE" id="PS50089"/>
    </source>
</evidence>
<dbReference type="PANTHER" id="PTHR25462">
    <property type="entry name" value="BONUS, ISOFORM C-RELATED"/>
    <property type="match status" value="1"/>
</dbReference>
<dbReference type="WBParaSite" id="Pan_g4388.t1">
    <property type="protein sequence ID" value="Pan_g4388.t1"/>
    <property type="gene ID" value="Pan_g4388"/>
</dbReference>
<evidence type="ECO:0000256" key="6">
    <source>
        <dbReference type="SAM" id="MobiDB-lite"/>
    </source>
</evidence>
<evidence type="ECO:0000313" key="8">
    <source>
        <dbReference type="Proteomes" id="UP000492821"/>
    </source>
</evidence>
<name>A0A7E4VXE9_PANRE</name>
<dbReference type="GO" id="GO:0008270">
    <property type="term" value="F:zinc ion binding"/>
    <property type="evidence" value="ECO:0007669"/>
    <property type="project" value="UniProtKB-KW"/>
</dbReference>
<evidence type="ECO:0000313" key="9">
    <source>
        <dbReference type="WBParaSite" id="Pan_g4388.t1"/>
    </source>
</evidence>
<evidence type="ECO:0000256" key="3">
    <source>
        <dbReference type="ARBA" id="ARBA00022833"/>
    </source>
</evidence>
<keyword evidence="8" id="KW-1185">Reference proteome</keyword>
<feature type="domain" description="RING-type" evidence="7">
    <location>
        <begin position="54"/>
        <end position="101"/>
    </location>
</feature>
<dbReference type="InterPro" id="IPR027370">
    <property type="entry name" value="Znf-RING_euk"/>
</dbReference>
<feature type="region of interest" description="Disordered" evidence="6">
    <location>
        <begin position="370"/>
        <end position="411"/>
    </location>
</feature>
<keyword evidence="1" id="KW-0479">Metal-binding</keyword>
<dbReference type="InterPro" id="IPR001841">
    <property type="entry name" value="Znf_RING"/>
</dbReference>
<keyword evidence="2 4" id="KW-0863">Zinc-finger</keyword>
<dbReference type="PANTHER" id="PTHR25462:SF296">
    <property type="entry name" value="MEIOTIC P26, ISOFORM F"/>
    <property type="match status" value="1"/>
</dbReference>
<keyword evidence="3" id="KW-0862">Zinc</keyword>
<dbReference type="PROSITE" id="PS00518">
    <property type="entry name" value="ZF_RING_1"/>
    <property type="match status" value="1"/>
</dbReference>
<dbReference type="PROSITE" id="PS50089">
    <property type="entry name" value="ZF_RING_2"/>
    <property type="match status" value="1"/>
</dbReference>
<reference evidence="9" key="2">
    <citation type="submission" date="2020-10" db="UniProtKB">
        <authorList>
            <consortium name="WormBaseParasite"/>
        </authorList>
    </citation>
    <scope>IDENTIFICATION</scope>
</reference>
<dbReference type="InterPro" id="IPR017907">
    <property type="entry name" value="Znf_RING_CS"/>
</dbReference>
<dbReference type="Gene3D" id="3.30.40.10">
    <property type="entry name" value="Zinc/RING finger domain, C3HC4 (zinc finger)"/>
    <property type="match status" value="1"/>
</dbReference>
<dbReference type="InterPro" id="IPR047153">
    <property type="entry name" value="TRIM45/56/19-like"/>
</dbReference>
<evidence type="ECO:0000256" key="4">
    <source>
        <dbReference type="PROSITE-ProRule" id="PRU00175"/>
    </source>
</evidence>
<keyword evidence="5" id="KW-0175">Coiled coil</keyword>
<evidence type="ECO:0000256" key="1">
    <source>
        <dbReference type="ARBA" id="ARBA00022723"/>
    </source>
</evidence>
<protein>
    <submittedName>
        <fullName evidence="9">RING-type domain-containing protein</fullName>
    </submittedName>
</protein>
<dbReference type="InterPro" id="IPR013083">
    <property type="entry name" value="Znf_RING/FYVE/PHD"/>
</dbReference>
<feature type="compositionally biased region" description="Basic residues" evidence="6">
    <location>
        <begin position="380"/>
        <end position="392"/>
    </location>
</feature>
<evidence type="ECO:0000256" key="2">
    <source>
        <dbReference type="ARBA" id="ARBA00022771"/>
    </source>
</evidence>
<feature type="compositionally biased region" description="Polar residues" evidence="6">
    <location>
        <begin position="402"/>
        <end position="411"/>
    </location>
</feature>
<dbReference type="AlphaFoldDB" id="A0A7E4VXE9"/>
<dbReference type="Proteomes" id="UP000492821">
    <property type="component" value="Unassembled WGS sequence"/>
</dbReference>
<accession>A0A7E4VXE9</accession>
<dbReference type="SUPFAM" id="SSF57850">
    <property type="entry name" value="RING/U-box"/>
    <property type="match status" value="1"/>
</dbReference>
<sequence>MIHSQFLAAHSVRQSAPRLSASLMPGRQSQTTGSIAAVDQIMSSPSKNLSTIECSICCDVFKDPRLLHCGHTFCLSCIQQLARMSDVHDMGRHVVLCPECRMQTPSNEANWIKNYRLSDVVVAVQSLTAQIERTKVESDIRSATPVVAPEEECKLVCGDCNESFTARHTFFCVVCSHGLPFLKLACGTCGITKHPQHQLIAYNELAAREEKEQFIREGVTKLKDVKDLLNRSICTCGRLPSETSAFYKNVVDALGAWEPLLCNLRLNERLTKYDISEYELNLNRFIEFVNQTLTQVKQLEQEVSQKVSEIRQYFQEQMHAAVASIGTSPQERNHPLVSFPSTSGISQSEDLSPIPEPSAIIPGHISSLFVHPSSMSPNRPRLRAGRSLRGGRYRATAGRTTPSSSTASEEL</sequence>
<reference evidence="8" key="1">
    <citation type="journal article" date="2013" name="Genetics">
        <title>The draft genome and transcriptome of Panagrellus redivivus are shaped by the harsh demands of a free-living lifestyle.</title>
        <authorList>
            <person name="Srinivasan J."/>
            <person name="Dillman A.R."/>
            <person name="Macchietto M.G."/>
            <person name="Heikkinen L."/>
            <person name="Lakso M."/>
            <person name="Fracchia K.M."/>
            <person name="Antoshechkin I."/>
            <person name="Mortazavi A."/>
            <person name="Wong G."/>
            <person name="Sternberg P.W."/>
        </authorList>
    </citation>
    <scope>NUCLEOTIDE SEQUENCE [LARGE SCALE GENOMIC DNA]</scope>
    <source>
        <strain evidence="8">MT8872</strain>
    </source>
</reference>
<dbReference type="Pfam" id="PF13445">
    <property type="entry name" value="zf-RING_UBOX"/>
    <property type="match status" value="1"/>
</dbReference>
<organism evidence="8 9">
    <name type="scientific">Panagrellus redivivus</name>
    <name type="common">Microworm</name>
    <dbReference type="NCBI Taxonomy" id="6233"/>
    <lineage>
        <taxon>Eukaryota</taxon>
        <taxon>Metazoa</taxon>
        <taxon>Ecdysozoa</taxon>
        <taxon>Nematoda</taxon>
        <taxon>Chromadorea</taxon>
        <taxon>Rhabditida</taxon>
        <taxon>Tylenchina</taxon>
        <taxon>Panagrolaimomorpha</taxon>
        <taxon>Panagrolaimoidea</taxon>
        <taxon>Panagrolaimidae</taxon>
        <taxon>Panagrellus</taxon>
    </lineage>
</organism>
<feature type="coiled-coil region" evidence="5">
    <location>
        <begin position="289"/>
        <end position="316"/>
    </location>
</feature>
<evidence type="ECO:0000256" key="5">
    <source>
        <dbReference type="SAM" id="Coils"/>
    </source>
</evidence>